<proteinExistence type="predicted"/>
<sequence length="394" mass="43705">MSARFRRKCCCRQIGSNQQMWARIWTMLSNLLLLKPSLLTAESSPIIIGIVIVVYAVIIGFALLTMISVVLFLSILILVAIALLLLLIIKESFIDIVPKDEAVMVPPNPDGKPLVRLTDDQVHVERRIDVSGYNNNIVVVPFNHNEVYYGRVTVLKKRARVLAHMIDSEDHLRGADAALAAAEAQHAANITGVCRLYGYMRNKQFQFIFRERPTRELEFHLTNSHAKWAWETRLQMARDVATTMAQAHAQGLTHGNLCGTTILVFNDHAKIDYFGTDNPGDIEDLAAYDLNMFGRLLWRIVHRRPTPYDSVDMQIPAPNGCPAELAAAVAACVSPAEKPASFAAICDILGKCTKPESADGTVSASAISPQLGFDEARLVQGVDEAHWDNIYETN</sequence>
<comment type="caution">
    <text evidence="3">The sequence shown here is derived from an EMBL/GenBank/DDBJ whole genome shotgun (WGS) entry which is preliminary data.</text>
</comment>
<feature type="domain" description="Serine-threonine/tyrosine-protein kinase catalytic" evidence="2">
    <location>
        <begin position="146"/>
        <end position="275"/>
    </location>
</feature>
<evidence type="ECO:0000256" key="1">
    <source>
        <dbReference type="SAM" id="Phobius"/>
    </source>
</evidence>
<dbReference type="SUPFAM" id="SSF56112">
    <property type="entry name" value="Protein kinase-like (PK-like)"/>
    <property type="match status" value="1"/>
</dbReference>
<feature type="transmembrane region" description="Helical" evidence="1">
    <location>
        <begin position="45"/>
        <end position="64"/>
    </location>
</feature>
<dbReference type="OrthoDB" id="5418235at2759"/>
<dbReference type="InterPro" id="IPR001245">
    <property type="entry name" value="Ser-Thr/Tyr_kinase_cat_dom"/>
</dbReference>
<dbReference type="EMBL" id="JAHDYR010000038">
    <property type="protein sequence ID" value="KAG9392345.1"/>
    <property type="molecule type" value="Genomic_DNA"/>
</dbReference>
<evidence type="ECO:0000259" key="2">
    <source>
        <dbReference type="Pfam" id="PF07714"/>
    </source>
</evidence>
<dbReference type="Gene3D" id="1.10.510.10">
    <property type="entry name" value="Transferase(Phosphotransferase) domain 1"/>
    <property type="match status" value="1"/>
</dbReference>
<dbReference type="GO" id="GO:0004672">
    <property type="term" value="F:protein kinase activity"/>
    <property type="evidence" value="ECO:0007669"/>
    <property type="project" value="InterPro"/>
</dbReference>
<reference evidence="3" key="1">
    <citation type="submission" date="2021-05" db="EMBL/GenBank/DDBJ databases">
        <title>A free-living protist that lacks canonical eukaryotic 1 DNA replication and segregation systems.</title>
        <authorList>
            <person name="Salas-Leiva D.E."/>
            <person name="Tromer E.C."/>
            <person name="Curtis B.A."/>
            <person name="Jerlstrom-Hultqvist J."/>
            <person name="Kolisko M."/>
            <person name="Yi Z."/>
            <person name="Salas-Leiva J.S."/>
            <person name="Gallot-Lavallee L."/>
            <person name="Kops G.J.P.L."/>
            <person name="Archibald J.M."/>
            <person name="Simpson A.G.B."/>
            <person name="Roger A.J."/>
        </authorList>
    </citation>
    <scope>NUCLEOTIDE SEQUENCE</scope>
    <source>
        <strain evidence="3">BICM</strain>
    </source>
</reference>
<dbReference type="Proteomes" id="UP000717585">
    <property type="component" value="Unassembled WGS sequence"/>
</dbReference>
<keyword evidence="1" id="KW-0472">Membrane</keyword>
<feature type="transmembrane region" description="Helical" evidence="1">
    <location>
        <begin position="69"/>
        <end position="89"/>
    </location>
</feature>
<dbReference type="Pfam" id="PF07714">
    <property type="entry name" value="PK_Tyr_Ser-Thr"/>
    <property type="match status" value="1"/>
</dbReference>
<protein>
    <recommendedName>
        <fullName evidence="2">Serine-threonine/tyrosine-protein kinase catalytic domain-containing protein</fullName>
    </recommendedName>
</protein>
<organism evidence="3 4">
    <name type="scientific">Carpediemonas membranifera</name>
    <dbReference type="NCBI Taxonomy" id="201153"/>
    <lineage>
        <taxon>Eukaryota</taxon>
        <taxon>Metamonada</taxon>
        <taxon>Carpediemonas-like organisms</taxon>
        <taxon>Carpediemonas</taxon>
    </lineage>
</organism>
<gene>
    <name evidence="3" type="ORF">J8273_5335</name>
</gene>
<evidence type="ECO:0000313" key="3">
    <source>
        <dbReference type="EMBL" id="KAG9392345.1"/>
    </source>
</evidence>
<keyword evidence="4" id="KW-1185">Reference proteome</keyword>
<dbReference type="AlphaFoldDB" id="A0A8J6ATY1"/>
<keyword evidence="1" id="KW-1133">Transmembrane helix</keyword>
<keyword evidence="1" id="KW-0812">Transmembrane</keyword>
<evidence type="ECO:0000313" key="4">
    <source>
        <dbReference type="Proteomes" id="UP000717585"/>
    </source>
</evidence>
<accession>A0A8J6ATY1</accession>
<name>A0A8J6ATY1_9EUKA</name>
<feature type="transmembrane region" description="Helical" evidence="1">
    <location>
        <begin position="20"/>
        <end position="39"/>
    </location>
</feature>
<dbReference type="InterPro" id="IPR011009">
    <property type="entry name" value="Kinase-like_dom_sf"/>
</dbReference>